<evidence type="ECO:0000313" key="3">
    <source>
        <dbReference type="EMBL" id="SVA75556.1"/>
    </source>
</evidence>
<evidence type="ECO:0000259" key="2">
    <source>
        <dbReference type="Pfam" id="PF00561"/>
    </source>
</evidence>
<gene>
    <name evidence="3" type="ORF">METZ01_LOCUS128410</name>
</gene>
<dbReference type="EMBL" id="UINC01018072">
    <property type="protein sequence ID" value="SVA75556.1"/>
    <property type="molecule type" value="Genomic_DNA"/>
</dbReference>
<dbReference type="Gene3D" id="3.40.50.1820">
    <property type="entry name" value="alpha/beta hydrolase"/>
    <property type="match status" value="1"/>
</dbReference>
<feature type="domain" description="AB hydrolase-1" evidence="2">
    <location>
        <begin position="30"/>
        <end position="279"/>
    </location>
</feature>
<dbReference type="GO" id="GO:0016787">
    <property type="term" value="F:hydrolase activity"/>
    <property type="evidence" value="ECO:0007669"/>
    <property type="project" value="UniProtKB-KW"/>
</dbReference>
<dbReference type="InterPro" id="IPR000639">
    <property type="entry name" value="Epox_hydrolase-like"/>
</dbReference>
<organism evidence="3">
    <name type="scientific">marine metagenome</name>
    <dbReference type="NCBI Taxonomy" id="408172"/>
    <lineage>
        <taxon>unclassified sequences</taxon>
        <taxon>metagenomes</taxon>
        <taxon>ecological metagenomes</taxon>
    </lineage>
</organism>
<dbReference type="PRINTS" id="PR00412">
    <property type="entry name" value="EPOXHYDRLASE"/>
</dbReference>
<accession>A0A381YEM2</accession>
<evidence type="ECO:0000256" key="1">
    <source>
        <dbReference type="ARBA" id="ARBA00022801"/>
    </source>
</evidence>
<dbReference type="PRINTS" id="PR00111">
    <property type="entry name" value="ABHYDROLASE"/>
</dbReference>
<proteinExistence type="predicted"/>
<reference evidence="3" key="1">
    <citation type="submission" date="2018-05" db="EMBL/GenBank/DDBJ databases">
        <authorList>
            <person name="Lanie J.A."/>
            <person name="Ng W.-L."/>
            <person name="Kazmierczak K.M."/>
            <person name="Andrzejewski T.M."/>
            <person name="Davidsen T.M."/>
            <person name="Wayne K.J."/>
            <person name="Tettelin H."/>
            <person name="Glass J.I."/>
            <person name="Rusch D."/>
            <person name="Podicherti R."/>
            <person name="Tsui H.-C.T."/>
            <person name="Winkler M.E."/>
        </authorList>
    </citation>
    <scope>NUCLEOTIDE SEQUENCE</scope>
</reference>
<dbReference type="SUPFAM" id="SSF53474">
    <property type="entry name" value="alpha/beta-Hydrolases"/>
    <property type="match status" value="1"/>
</dbReference>
<dbReference type="Pfam" id="PF00561">
    <property type="entry name" value="Abhydrolase_1"/>
    <property type="match status" value="1"/>
</dbReference>
<sequence>MVDQADQWEHRMAAVNGINIHYVIEGQGSPVVFIHGWPEFWYGWRRQIPVLSERYQVIVPDLRGFGYSDKPLHGYDTKSAASDIYELVQQLGHQQVSIVAHDIGVRVAYRFALDHEETVSRMVLLDSTPPMEQLGPQAPSVVRERWHSYFHQQFDLPEKLIEGREEVYLRHIFKDWTINKYPPSATEVAEYVRAYSQPGALRGGFSYYRAAAYEDPAHWQADAGRVLQTPVLFLYGSRRVKTAQASGAGPLDDAWRSVFPTVRGKDMGNYGHFLQWEAPDEVNRELVSFLSE</sequence>
<dbReference type="AlphaFoldDB" id="A0A381YEM2"/>
<name>A0A381YEM2_9ZZZZ</name>
<dbReference type="InterPro" id="IPR000073">
    <property type="entry name" value="AB_hydrolase_1"/>
</dbReference>
<dbReference type="InterPro" id="IPR029058">
    <property type="entry name" value="AB_hydrolase_fold"/>
</dbReference>
<protein>
    <recommendedName>
        <fullName evidence="2">AB hydrolase-1 domain-containing protein</fullName>
    </recommendedName>
</protein>
<keyword evidence="1" id="KW-0378">Hydrolase</keyword>
<dbReference type="PANTHER" id="PTHR43329">
    <property type="entry name" value="EPOXIDE HYDROLASE"/>
    <property type="match status" value="1"/>
</dbReference>